<dbReference type="GeneID" id="63145108"/>
<organism evidence="4 5">
    <name type="scientific">Vagococcus fluvialis</name>
    <dbReference type="NCBI Taxonomy" id="2738"/>
    <lineage>
        <taxon>Bacteria</taxon>
        <taxon>Bacillati</taxon>
        <taxon>Bacillota</taxon>
        <taxon>Bacilli</taxon>
        <taxon>Lactobacillales</taxon>
        <taxon>Enterococcaceae</taxon>
        <taxon>Vagococcus</taxon>
    </lineage>
</organism>
<dbReference type="GO" id="GO:0016747">
    <property type="term" value="F:acyltransferase activity, transferring groups other than amino-acyl groups"/>
    <property type="evidence" value="ECO:0007669"/>
    <property type="project" value="InterPro"/>
</dbReference>
<feature type="transmembrane region" description="Helical" evidence="2">
    <location>
        <begin position="232"/>
        <end position="250"/>
    </location>
</feature>
<protein>
    <recommendedName>
        <fullName evidence="3">Acyltransferase 3 domain-containing protein</fullName>
    </recommendedName>
</protein>
<gene>
    <name evidence="4" type="ORF">CBF32_02865</name>
</gene>
<feature type="transmembrane region" description="Helical" evidence="2">
    <location>
        <begin position="256"/>
        <end position="278"/>
    </location>
</feature>
<feature type="transmembrane region" description="Helical" evidence="2">
    <location>
        <begin position="7"/>
        <end position="28"/>
    </location>
</feature>
<dbReference type="SUPFAM" id="SSF52266">
    <property type="entry name" value="SGNH hydrolase"/>
    <property type="match status" value="1"/>
</dbReference>
<evidence type="ECO:0000256" key="1">
    <source>
        <dbReference type="SAM" id="MobiDB-lite"/>
    </source>
</evidence>
<sequence>MENKRKYITGIDGLRSIAVIGVILYHLTPRIMPGGFLGVTLFFVISGFLMTDILLTEWHRRKKIGLTNFYAKRAKRIYPSLIMVFVLSGSAFLFLSKELLTNFRQIVVSSLLNFNNFWQIFNGSSYFDRFGNESPFTHLWSLSIEGQFYILWPIIIAFLLYKQETHKRLTQFVVFTMTLSAILMVAFYNPDTLNRLYYGTDTRIYSILMGAYLAIFLRDYEEKISLIKNSHKLMAFIVSSAFIVISFVLFKDSAAFVYQGGMIIFSLASTILLGTVLTYEKSNQVLTNPIFKWIGTRSYEIYLWQFPVMITYEKLAKWDGSNSFWHLLVQFIIILLLSEFTYHTVLFFRKNISYSKEWLLKTLENWQGKAMVLSTIFLLILFGCSFYIAPSGRSAESISLEKKLNENKKIISSEEKTKEMTKDSSTTKESSKEEDKEEQKSEEKEVFSLSKEETSYLQDLNVTAIGDSLLLSAAPEMQKIFPKSIIDAEVGRQFIDSEPIFEKMTKDKKLGDVVVVVLGTNGSFTSKDVSQVMTFADGKEVFFVNTMVQRPWQKAVNDELNKTQETYKNAHVIDWKDYSLEKYDWFDVDDVHLTPAGAENFSTLVGKEIYKTLNK</sequence>
<feature type="transmembrane region" description="Helical" evidence="2">
    <location>
        <begin position="290"/>
        <end position="312"/>
    </location>
</feature>
<feature type="transmembrane region" description="Helical" evidence="2">
    <location>
        <begin position="370"/>
        <end position="389"/>
    </location>
</feature>
<feature type="transmembrane region" description="Helical" evidence="2">
    <location>
        <begin position="139"/>
        <end position="160"/>
    </location>
</feature>
<keyword evidence="2" id="KW-0812">Transmembrane</keyword>
<dbReference type="EMBL" id="NGJX01000002">
    <property type="protein sequence ID" value="RSU04334.1"/>
    <property type="molecule type" value="Genomic_DNA"/>
</dbReference>
<reference evidence="4 5" key="1">
    <citation type="submission" date="2017-05" db="EMBL/GenBank/DDBJ databases">
        <title>Vagococcus spp. assemblies.</title>
        <authorList>
            <person name="Gulvik C.A."/>
        </authorList>
    </citation>
    <scope>NUCLEOTIDE SEQUENCE [LARGE SCALE GENOMIC DNA]</scope>
    <source>
        <strain evidence="4 5">NCFB 2497</strain>
    </source>
</reference>
<feature type="region of interest" description="Disordered" evidence="1">
    <location>
        <begin position="411"/>
        <end position="447"/>
    </location>
</feature>
<feature type="domain" description="Acyltransferase 3" evidence="3">
    <location>
        <begin position="9"/>
        <end position="338"/>
    </location>
</feature>
<dbReference type="PANTHER" id="PTHR23028">
    <property type="entry name" value="ACETYLTRANSFERASE"/>
    <property type="match status" value="1"/>
</dbReference>
<name>A0A369B2A6_9ENTE</name>
<dbReference type="PANTHER" id="PTHR23028:SF53">
    <property type="entry name" value="ACYL_TRANSF_3 DOMAIN-CONTAINING PROTEIN"/>
    <property type="match status" value="1"/>
</dbReference>
<feature type="transmembrane region" description="Helical" evidence="2">
    <location>
        <begin position="34"/>
        <end position="56"/>
    </location>
</feature>
<proteinExistence type="predicted"/>
<evidence type="ECO:0000256" key="2">
    <source>
        <dbReference type="SAM" id="Phobius"/>
    </source>
</evidence>
<dbReference type="InterPro" id="IPR002656">
    <property type="entry name" value="Acyl_transf_3_dom"/>
</dbReference>
<feature type="transmembrane region" description="Helical" evidence="2">
    <location>
        <begin position="202"/>
        <end position="220"/>
    </location>
</feature>
<comment type="caution">
    <text evidence="4">The sequence shown here is derived from an EMBL/GenBank/DDBJ whole genome shotgun (WGS) entry which is preliminary data.</text>
</comment>
<dbReference type="InterPro" id="IPR050879">
    <property type="entry name" value="Acyltransferase_3"/>
</dbReference>
<keyword evidence="2" id="KW-0472">Membrane</keyword>
<evidence type="ECO:0000313" key="4">
    <source>
        <dbReference type="EMBL" id="RSU04334.1"/>
    </source>
</evidence>
<dbReference type="RefSeq" id="WP_114288459.1">
    <property type="nucleotide sequence ID" value="NZ_CP081461.1"/>
</dbReference>
<dbReference type="GO" id="GO:0016020">
    <property type="term" value="C:membrane"/>
    <property type="evidence" value="ECO:0007669"/>
    <property type="project" value="TreeGrafter"/>
</dbReference>
<dbReference type="Pfam" id="PF01757">
    <property type="entry name" value="Acyl_transf_3"/>
    <property type="match status" value="1"/>
</dbReference>
<dbReference type="GO" id="GO:0009103">
    <property type="term" value="P:lipopolysaccharide biosynthetic process"/>
    <property type="evidence" value="ECO:0007669"/>
    <property type="project" value="TreeGrafter"/>
</dbReference>
<keyword evidence="5" id="KW-1185">Reference proteome</keyword>
<dbReference type="OrthoDB" id="9796461at2"/>
<accession>A0A369B2A6</accession>
<dbReference type="Proteomes" id="UP000288197">
    <property type="component" value="Unassembled WGS sequence"/>
</dbReference>
<feature type="transmembrane region" description="Helical" evidence="2">
    <location>
        <begin position="324"/>
        <end position="349"/>
    </location>
</feature>
<evidence type="ECO:0000259" key="3">
    <source>
        <dbReference type="Pfam" id="PF01757"/>
    </source>
</evidence>
<keyword evidence="2" id="KW-1133">Transmembrane helix</keyword>
<feature type="transmembrane region" description="Helical" evidence="2">
    <location>
        <begin position="77"/>
        <end position="95"/>
    </location>
</feature>
<dbReference type="AlphaFoldDB" id="A0A369B2A6"/>
<evidence type="ECO:0000313" key="5">
    <source>
        <dbReference type="Proteomes" id="UP000288197"/>
    </source>
</evidence>
<feature type="transmembrane region" description="Helical" evidence="2">
    <location>
        <begin position="172"/>
        <end position="190"/>
    </location>
</feature>